<dbReference type="Pfam" id="PF25986">
    <property type="entry name" value="Kazrin"/>
    <property type="match status" value="1"/>
</dbReference>
<evidence type="ECO:0000313" key="3">
    <source>
        <dbReference type="EMBL" id="TRY60348.1"/>
    </source>
</evidence>
<proteinExistence type="predicted"/>
<sequence>MPRALVLLREEVAQLQEEVHLLRQMKDMLSKDLEDSHGGCTANTLSAAELKLQLGEKEQELERAREALQAMKGDRKRLKAEKAELVNQMQQLYTTLDSREEQLRDFIRNYDQHRKVMHVFLFACFFFPSLYFR</sequence>
<dbReference type="PANTHER" id="PTHR12776">
    <property type="entry name" value="KAZRIN-RELATED"/>
    <property type="match status" value="1"/>
</dbReference>
<reference evidence="3 4" key="1">
    <citation type="journal article" date="2019" name="Sci. Data">
        <title>Hybrid genome assembly and annotation of Danionella translucida.</title>
        <authorList>
            <person name="Kadobianskyi M."/>
            <person name="Schulze L."/>
            <person name="Schuelke M."/>
            <person name="Judkewitz B."/>
        </authorList>
    </citation>
    <scope>NUCLEOTIDE SEQUENCE [LARGE SCALE GENOMIC DNA]</scope>
    <source>
        <strain evidence="3 4">Bolton</strain>
    </source>
</reference>
<evidence type="ECO:0000259" key="2">
    <source>
        <dbReference type="Pfam" id="PF25986"/>
    </source>
</evidence>
<name>A0A553N4J8_9TELE</name>
<feature type="coiled-coil region" evidence="1">
    <location>
        <begin position="5"/>
        <end position="102"/>
    </location>
</feature>
<gene>
    <name evidence="3" type="ORF">DNTS_013680</name>
</gene>
<dbReference type="InterPro" id="IPR037614">
    <property type="entry name" value="Kazrin"/>
</dbReference>
<comment type="caution">
    <text evidence="3">The sequence shown here is derived from an EMBL/GenBank/DDBJ whole genome shotgun (WGS) entry which is preliminary data.</text>
</comment>
<dbReference type="PANTHER" id="PTHR12776:SF2">
    <property type="entry name" value="KAZRIN ISOFORM X1"/>
    <property type="match status" value="1"/>
</dbReference>
<organism evidence="3 4">
    <name type="scientific">Danionella cerebrum</name>
    <dbReference type="NCBI Taxonomy" id="2873325"/>
    <lineage>
        <taxon>Eukaryota</taxon>
        <taxon>Metazoa</taxon>
        <taxon>Chordata</taxon>
        <taxon>Craniata</taxon>
        <taxon>Vertebrata</taxon>
        <taxon>Euteleostomi</taxon>
        <taxon>Actinopterygii</taxon>
        <taxon>Neopterygii</taxon>
        <taxon>Teleostei</taxon>
        <taxon>Ostariophysi</taxon>
        <taxon>Cypriniformes</taxon>
        <taxon>Danionidae</taxon>
        <taxon>Danioninae</taxon>
        <taxon>Danionella</taxon>
    </lineage>
</organism>
<dbReference type="AlphaFoldDB" id="A0A553N4J8"/>
<evidence type="ECO:0000256" key="1">
    <source>
        <dbReference type="SAM" id="Coils"/>
    </source>
</evidence>
<dbReference type="Proteomes" id="UP000316079">
    <property type="component" value="Unassembled WGS sequence"/>
</dbReference>
<protein>
    <recommendedName>
        <fullName evidence="2">Kazrin N-terminal domain-containing protein</fullName>
    </recommendedName>
</protein>
<accession>A0A553N4J8</accession>
<keyword evidence="4" id="KW-1185">Reference proteome</keyword>
<dbReference type="OrthoDB" id="6430345at2759"/>
<dbReference type="EMBL" id="SRMA01027058">
    <property type="protein sequence ID" value="TRY60348.1"/>
    <property type="molecule type" value="Genomic_DNA"/>
</dbReference>
<dbReference type="STRING" id="623744.A0A553N4J8"/>
<dbReference type="InterPro" id="IPR059089">
    <property type="entry name" value="Kazrin_N"/>
</dbReference>
<keyword evidence="1" id="KW-0175">Coiled coil</keyword>
<feature type="domain" description="Kazrin N-terminal" evidence="2">
    <location>
        <begin position="5"/>
        <end position="115"/>
    </location>
</feature>
<evidence type="ECO:0000313" key="4">
    <source>
        <dbReference type="Proteomes" id="UP000316079"/>
    </source>
</evidence>